<dbReference type="Proteomes" id="UP001143981">
    <property type="component" value="Unassembled WGS sequence"/>
</dbReference>
<dbReference type="OrthoDB" id="5584915at2759"/>
<protein>
    <recommendedName>
        <fullName evidence="3">AAA-ATPase-like domain-containing protein</fullName>
    </recommendedName>
</protein>
<dbReference type="PANTHER" id="PTHR34825">
    <property type="entry name" value="CONSERVED PROTEIN, WITH A WEAK D-GALACTARATE DEHYDRATASE/ALTRONATE HYDROLASE DOMAIN"/>
    <property type="match status" value="1"/>
</dbReference>
<evidence type="ECO:0008006" key="3">
    <source>
        <dbReference type="Google" id="ProtNLM"/>
    </source>
</evidence>
<gene>
    <name evidence="1" type="ORF">LPJ61_007121</name>
</gene>
<accession>A0A9W7XRS0</accession>
<name>A0A9W7XRS0_9FUNG</name>
<dbReference type="PANTHER" id="PTHR34825:SF1">
    <property type="entry name" value="AAA-ATPASE-LIKE DOMAIN-CONTAINING PROTEIN"/>
    <property type="match status" value="1"/>
</dbReference>
<feature type="non-terminal residue" evidence="1">
    <location>
        <position position="1"/>
    </location>
</feature>
<dbReference type="EMBL" id="JANBOI010004386">
    <property type="protein sequence ID" value="KAJ1717845.1"/>
    <property type="molecule type" value="Genomic_DNA"/>
</dbReference>
<reference evidence="1" key="1">
    <citation type="submission" date="2022-07" db="EMBL/GenBank/DDBJ databases">
        <title>Phylogenomic reconstructions and comparative analyses of Kickxellomycotina fungi.</title>
        <authorList>
            <person name="Reynolds N.K."/>
            <person name="Stajich J.E."/>
            <person name="Barry K."/>
            <person name="Grigoriev I.V."/>
            <person name="Crous P."/>
            <person name="Smith M.E."/>
        </authorList>
    </citation>
    <scope>NUCLEOTIDE SEQUENCE</scope>
    <source>
        <strain evidence="1">BCRC 34381</strain>
    </source>
</reference>
<feature type="non-terminal residue" evidence="1">
    <location>
        <position position="235"/>
    </location>
</feature>
<keyword evidence="2" id="KW-1185">Reference proteome</keyword>
<comment type="caution">
    <text evidence="1">The sequence shown here is derived from an EMBL/GenBank/DDBJ whole genome shotgun (WGS) entry which is preliminary data.</text>
</comment>
<evidence type="ECO:0000313" key="1">
    <source>
        <dbReference type="EMBL" id="KAJ1717845.1"/>
    </source>
</evidence>
<organism evidence="1 2">
    <name type="scientific">Coemansia biformis</name>
    <dbReference type="NCBI Taxonomy" id="1286918"/>
    <lineage>
        <taxon>Eukaryota</taxon>
        <taxon>Fungi</taxon>
        <taxon>Fungi incertae sedis</taxon>
        <taxon>Zoopagomycota</taxon>
        <taxon>Kickxellomycotina</taxon>
        <taxon>Kickxellomycetes</taxon>
        <taxon>Kickxellales</taxon>
        <taxon>Kickxellaceae</taxon>
        <taxon>Coemansia</taxon>
    </lineage>
</organism>
<proteinExistence type="predicted"/>
<sequence>DHGHLADLLFDGLSLFVTTQHGKYIVLVDNYDQPLKAALGNDWCKDAQDTYVGLIGRIFKGNENLKRGFLVGVHEFWLSSIGSGVNNIRNITLATRGYHHNIAPSEDHVDSMSGVDGFSKLFAFSRAEVVELVHRAWETIDRAHRYSEDLVIDTLTTWYGRYDFGFAEKCYNPVSVLGFLRSLMGEGLEHAPRLHWLDYSNTYSMLELARTYRSAVLLLAPQLIRDHDSGGTRCR</sequence>
<dbReference type="AlphaFoldDB" id="A0A9W7XRS0"/>
<evidence type="ECO:0000313" key="2">
    <source>
        <dbReference type="Proteomes" id="UP001143981"/>
    </source>
</evidence>